<evidence type="ECO:0000313" key="4">
    <source>
        <dbReference type="Proteomes" id="UP001597301"/>
    </source>
</evidence>
<accession>A0ABW4KGN3</accession>
<dbReference type="Proteomes" id="UP001597301">
    <property type="component" value="Unassembled WGS sequence"/>
</dbReference>
<dbReference type="PANTHER" id="PTHR42856:SF1">
    <property type="entry name" value="ACYL-COENZYME A THIOESTERASE PAAI"/>
    <property type="match status" value="1"/>
</dbReference>
<dbReference type="Pfam" id="PF03061">
    <property type="entry name" value="4HBT"/>
    <property type="match status" value="1"/>
</dbReference>
<keyword evidence="1" id="KW-0378">Hydrolase</keyword>
<gene>
    <name evidence="3" type="ORF">ACFSCZ_07925</name>
</gene>
<dbReference type="SUPFAM" id="SSF54637">
    <property type="entry name" value="Thioesterase/thiol ester dehydrase-isomerase"/>
    <property type="match status" value="1"/>
</dbReference>
<evidence type="ECO:0000256" key="1">
    <source>
        <dbReference type="ARBA" id="ARBA00022801"/>
    </source>
</evidence>
<keyword evidence="4" id="KW-1185">Reference proteome</keyword>
<dbReference type="InterPro" id="IPR006683">
    <property type="entry name" value="Thioestr_dom"/>
</dbReference>
<sequence length="157" mass="17854">MKNFDEKRMHKVFYKEIFSVFENEPYANHLGIQLEEMGEGTASASMAIREFMLNSHDTVHGAVLYALADYVFAAASNSYGKTAVGLTTTMNFMAPAKEGDRIRAKAVEEKRNQRIAWYKIQVFNGEELIATMEAAGYRKSQYFVPMEELEGEDKKSK</sequence>
<feature type="domain" description="Thioesterase" evidence="2">
    <location>
        <begin position="57"/>
        <end position="127"/>
    </location>
</feature>
<dbReference type="EMBL" id="JBHUEO010000017">
    <property type="protein sequence ID" value="MFD1706683.1"/>
    <property type="molecule type" value="Genomic_DNA"/>
</dbReference>
<evidence type="ECO:0000259" key="2">
    <source>
        <dbReference type="Pfam" id="PF03061"/>
    </source>
</evidence>
<dbReference type="InterPro" id="IPR052723">
    <property type="entry name" value="Acyl-CoA_thioesterase_PaaI"/>
</dbReference>
<dbReference type="InterPro" id="IPR029069">
    <property type="entry name" value="HotDog_dom_sf"/>
</dbReference>
<dbReference type="PANTHER" id="PTHR42856">
    <property type="entry name" value="ACYL-COENZYME A THIOESTERASE PAAI"/>
    <property type="match status" value="1"/>
</dbReference>
<organism evidence="3 4">
    <name type="scientific">Siminovitchia sediminis</name>
    <dbReference type="NCBI Taxonomy" id="1274353"/>
    <lineage>
        <taxon>Bacteria</taxon>
        <taxon>Bacillati</taxon>
        <taxon>Bacillota</taxon>
        <taxon>Bacilli</taxon>
        <taxon>Bacillales</taxon>
        <taxon>Bacillaceae</taxon>
        <taxon>Siminovitchia</taxon>
    </lineage>
</organism>
<evidence type="ECO:0000313" key="3">
    <source>
        <dbReference type="EMBL" id="MFD1706683.1"/>
    </source>
</evidence>
<reference evidence="4" key="1">
    <citation type="journal article" date="2019" name="Int. J. Syst. Evol. Microbiol.">
        <title>The Global Catalogue of Microorganisms (GCM) 10K type strain sequencing project: providing services to taxonomists for standard genome sequencing and annotation.</title>
        <authorList>
            <consortium name="The Broad Institute Genomics Platform"/>
            <consortium name="The Broad Institute Genome Sequencing Center for Infectious Disease"/>
            <person name="Wu L."/>
            <person name="Ma J."/>
        </authorList>
    </citation>
    <scope>NUCLEOTIDE SEQUENCE [LARGE SCALE GENOMIC DNA]</scope>
    <source>
        <strain evidence="4">CGMCC 1.12295</strain>
    </source>
</reference>
<name>A0ABW4KGN3_9BACI</name>
<dbReference type="NCBIfam" id="TIGR00369">
    <property type="entry name" value="unchar_dom_1"/>
    <property type="match status" value="1"/>
</dbReference>
<comment type="caution">
    <text evidence="3">The sequence shown here is derived from an EMBL/GenBank/DDBJ whole genome shotgun (WGS) entry which is preliminary data.</text>
</comment>
<proteinExistence type="predicted"/>
<dbReference type="Gene3D" id="3.10.129.10">
    <property type="entry name" value="Hotdog Thioesterase"/>
    <property type="match status" value="1"/>
</dbReference>
<dbReference type="RefSeq" id="WP_380773323.1">
    <property type="nucleotide sequence ID" value="NZ_JBHUEO010000017.1"/>
</dbReference>
<dbReference type="InterPro" id="IPR003736">
    <property type="entry name" value="PAAI_dom"/>
</dbReference>
<protein>
    <submittedName>
        <fullName evidence="3">Hotdog fold thioesterase</fullName>
    </submittedName>
</protein>
<dbReference type="CDD" id="cd03443">
    <property type="entry name" value="PaaI_thioesterase"/>
    <property type="match status" value="1"/>
</dbReference>